<dbReference type="PANTHER" id="PTHR12804:SF0">
    <property type="entry name" value="SIGNAL PEPTIDASE COMPLEX SUBUNIT 3"/>
    <property type="match status" value="1"/>
</dbReference>
<organism evidence="11 12">
    <name type="scientific">Penicillium decumbens</name>
    <dbReference type="NCBI Taxonomy" id="69771"/>
    <lineage>
        <taxon>Eukaryota</taxon>
        <taxon>Fungi</taxon>
        <taxon>Dikarya</taxon>
        <taxon>Ascomycota</taxon>
        <taxon>Pezizomycotina</taxon>
        <taxon>Eurotiomycetes</taxon>
        <taxon>Eurotiomycetidae</taxon>
        <taxon>Eurotiales</taxon>
        <taxon>Aspergillaceae</taxon>
        <taxon>Penicillium</taxon>
    </lineage>
</organism>
<evidence type="ECO:0000256" key="7">
    <source>
        <dbReference type="ARBA" id="ARBA00023136"/>
    </source>
</evidence>
<accession>A0A1V6P9Y5</accession>
<dbReference type="EMBL" id="MDYL01000015">
    <property type="protein sequence ID" value="OQD73346.1"/>
    <property type="molecule type" value="Genomic_DNA"/>
</dbReference>
<name>A0A1V6P9Y5_PENDC</name>
<evidence type="ECO:0000256" key="8">
    <source>
        <dbReference type="ARBA" id="ARBA00045670"/>
    </source>
</evidence>
<gene>
    <name evidence="11" type="ORF">PENDEC_c015G02189</name>
</gene>
<keyword evidence="5" id="KW-0735">Signal-anchor</keyword>
<evidence type="ECO:0000256" key="1">
    <source>
        <dbReference type="ARBA" id="ARBA00004648"/>
    </source>
</evidence>
<evidence type="ECO:0000313" key="11">
    <source>
        <dbReference type="EMBL" id="OQD73346.1"/>
    </source>
</evidence>
<comment type="function">
    <text evidence="8">Essential component of the signal peptidase complex (SPC) which catalyzes the cleavage of N-terminal signal sequences from nascent proteins as they are translocated into the lumen of the endoplasmic reticulum. Essential for the SPC catalytic activity, possibly by stabilizing and positioning the active center of the complex close to the lumenal surface. Essential for viability.</text>
</comment>
<keyword evidence="7 9" id="KW-0472">Membrane</keyword>
<dbReference type="STRING" id="69771.A0A1V6P9Y5"/>
<keyword evidence="3" id="KW-0812">Transmembrane</keyword>
<feature type="compositionally biased region" description="Basic and acidic residues" evidence="10">
    <location>
        <begin position="153"/>
        <end position="163"/>
    </location>
</feature>
<evidence type="ECO:0000256" key="6">
    <source>
        <dbReference type="ARBA" id="ARBA00022989"/>
    </source>
</evidence>
<keyword evidence="12" id="KW-1185">Reference proteome</keyword>
<dbReference type="Pfam" id="PF04573">
    <property type="entry name" value="SPC22"/>
    <property type="match status" value="2"/>
</dbReference>
<dbReference type="Proteomes" id="UP000191522">
    <property type="component" value="Unassembled WGS sequence"/>
</dbReference>
<dbReference type="InterPro" id="IPR007653">
    <property type="entry name" value="SPC3"/>
</dbReference>
<evidence type="ECO:0000256" key="10">
    <source>
        <dbReference type="SAM" id="MobiDB-lite"/>
    </source>
</evidence>
<dbReference type="PIRSF" id="PIRSF016089">
    <property type="entry name" value="SPC22"/>
    <property type="match status" value="1"/>
</dbReference>
<dbReference type="GO" id="GO:0006465">
    <property type="term" value="P:signal peptide processing"/>
    <property type="evidence" value="ECO:0007669"/>
    <property type="project" value="UniProtKB-UniRule"/>
</dbReference>
<dbReference type="OMA" id="WVGALTW"/>
<proteinExistence type="inferred from homology"/>
<sequence>MHSSLNRAQAVFGFFTTVALVVAGLAALSVLLFPSDAFASVSLKNVQVTKGRPHYYSTKREEYAQVRFDLDADLTPLFNWNTKQVFVYVYASYSSSDKADSQVRPSEAIIWDSIIEASPSPYSWDVLKEKVTAILPESVAGKRKRATKRAKASKKEQKKEKPGVLRLRGQKAKYQISDITGRLAERGNVTLSVGWNVQPWVGALMWAPNGPVPRTAGTIVSSDAFDFPALKGKKVEGQSAESV</sequence>
<dbReference type="GO" id="GO:0045047">
    <property type="term" value="P:protein targeting to ER"/>
    <property type="evidence" value="ECO:0007669"/>
    <property type="project" value="TreeGrafter"/>
</dbReference>
<keyword evidence="4 9" id="KW-0256">Endoplasmic reticulum</keyword>
<evidence type="ECO:0000313" key="12">
    <source>
        <dbReference type="Proteomes" id="UP000191522"/>
    </source>
</evidence>
<evidence type="ECO:0000256" key="3">
    <source>
        <dbReference type="ARBA" id="ARBA00022692"/>
    </source>
</evidence>
<dbReference type="GO" id="GO:0005787">
    <property type="term" value="C:signal peptidase complex"/>
    <property type="evidence" value="ECO:0007669"/>
    <property type="project" value="UniProtKB-UniRule"/>
</dbReference>
<comment type="subcellular location">
    <subcellularLocation>
        <location evidence="1">Endoplasmic reticulum membrane</location>
        <topology evidence="1">Single-pass type II membrane protein</topology>
    </subcellularLocation>
</comment>
<feature type="region of interest" description="Disordered" evidence="10">
    <location>
        <begin position="142"/>
        <end position="164"/>
    </location>
</feature>
<evidence type="ECO:0000256" key="5">
    <source>
        <dbReference type="ARBA" id="ARBA00022968"/>
    </source>
</evidence>
<dbReference type="AlphaFoldDB" id="A0A1V6P9Y5"/>
<evidence type="ECO:0000256" key="9">
    <source>
        <dbReference type="PIRNR" id="PIRNR016089"/>
    </source>
</evidence>
<reference evidence="12" key="1">
    <citation type="journal article" date="2017" name="Nat. Microbiol.">
        <title>Global analysis of biosynthetic gene clusters reveals vast potential of secondary metabolite production in Penicillium species.</title>
        <authorList>
            <person name="Nielsen J.C."/>
            <person name="Grijseels S."/>
            <person name="Prigent S."/>
            <person name="Ji B."/>
            <person name="Dainat J."/>
            <person name="Nielsen K.F."/>
            <person name="Frisvad J.C."/>
            <person name="Workman M."/>
            <person name="Nielsen J."/>
        </authorList>
    </citation>
    <scope>NUCLEOTIDE SEQUENCE [LARGE SCALE GENOMIC DNA]</scope>
    <source>
        <strain evidence="12">IBT 11843</strain>
    </source>
</reference>
<evidence type="ECO:0000256" key="4">
    <source>
        <dbReference type="ARBA" id="ARBA00022824"/>
    </source>
</evidence>
<protein>
    <recommendedName>
        <fullName evidence="9">Signal peptidase subunit 3</fullName>
    </recommendedName>
</protein>
<evidence type="ECO:0000256" key="2">
    <source>
        <dbReference type="ARBA" id="ARBA00009289"/>
    </source>
</evidence>
<feature type="compositionally biased region" description="Basic residues" evidence="10">
    <location>
        <begin position="142"/>
        <end position="152"/>
    </location>
</feature>
<dbReference type="PANTHER" id="PTHR12804">
    <property type="entry name" value="MICROSOMAL SIGNAL PEPTIDASE 23 KD SUBUNIT SPC22/23"/>
    <property type="match status" value="1"/>
</dbReference>
<dbReference type="OrthoDB" id="10261524at2759"/>
<keyword evidence="6" id="KW-1133">Transmembrane helix</keyword>
<comment type="similarity">
    <text evidence="2 9">Belongs to the SPCS3 family.</text>
</comment>
<comment type="caution">
    <text evidence="11">The sequence shown here is derived from an EMBL/GenBank/DDBJ whole genome shotgun (WGS) entry which is preliminary data.</text>
</comment>